<comment type="caution">
    <text evidence="2">The sequence shown here is derived from an EMBL/GenBank/DDBJ whole genome shotgun (WGS) entry which is preliminary data.</text>
</comment>
<keyword evidence="3" id="KW-1185">Reference proteome</keyword>
<sequence length="424" mass="47536">MLNRTLAPASKQVNDINFIAPTKQQLANGIQVFTVNVGQQELVRIEFIFENVNYNQNKPLQAVTVNSLINNGTKTLSAKEIAEKVDYYGAFLQTEYGADQTTITLFSLNKHLVAVLPIVKSILNESVFPQQELDIFIQNQKQKLQVNLQKNDFIARKTFANTIFGDTAYGSDISMADYDALKRDDLLTYFKAAFKPANCTIIAAGKFEAKEFDLLNQFFGQEWENNEPSTVNELTYAPVEGGEIYIEKADAVQSAIRMGNLSINRKHQDFPALQILNCLLGGYFGSRLMANIREDKGYTYGIGSGIASLKDAGYFFIATEVGTEVCANALQEIEKEINILKTELVGEEELDLVRNFMLGSMLGSLENAFSHADKFKNIYFSGLDYDYYSKYIHTVKTISAEELKAIANTYLNWNAMTRVVVGKK</sequence>
<dbReference type="Pfam" id="PF05193">
    <property type="entry name" value="Peptidase_M16_C"/>
    <property type="match status" value="1"/>
</dbReference>
<dbReference type="InterPro" id="IPR011249">
    <property type="entry name" value="Metalloenz_LuxS/M16"/>
</dbReference>
<dbReference type="Gene3D" id="3.30.830.10">
    <property type="entry name" value="Metalloenzyme, LuxS/M16 peptidase-like"/>
    <property type="match status" value="2"/>
</dbReference>
<dbReference type="PANTHER" id="PTHR11851:SF224">
    <property type="entry name" value="PROCESSING PROTEASE"/>
    <property type="match status" value="1"/>
</dbReference>
<dbReference type="Proteomes" id="UP000601055">
    <property type="component" value="Unassembled WGS sequence"/>
</dbReference>
<organism evidence="2 3">
    <name type="scientific">Pedobacter planticolens</name>
    <dbReference type="NCBI Taxonomy" id="2679964"/>
    <lineage>
        <taxon>Bacteria</taxon>
        <taxon>Pseudomonadati</taxon>
        <taxon>Bacteroidota</taxon>
        <taxon>Sphingobacteriia</taxon>
        <taxon>Sphingobacteriales</taxon>
        <taxon>Sphingobacteriaceae</taxon>
        <taxon>Pedobacter</taxon>
    </lineage>
</organism>
<evidence type="ECO:0000259" key="1">
    <source>
        <dbReference type="Pfam" id="PF05193"/>
    </source>
</evidence>
<reference evidence="2" key="1">
    <citation type="submission" date="2019-11" db="EMBL/GenBank/DDBJ databases">
        <title>Description of Pedobacter sp. LMG 31464T.</title>
        <authorList>
            <person name="Carlier A."/>
            <person name="Qi S."/>
            <person name="Vandamme P."/>
        </authorList>
    </citation>
    <scope>NUCLEOTIDE SEQUENCE</scope>
    <source>
        <strain evidence="2">LMG 31464</strain>
    </source>
</reference>
<dbReference type="RefSeq" id="WP_182921869.1">
    <property type="nucleotide sequence ID" value="NZ_WNXD01000001.1"/>
</dbReference>
<dbReference type="PANTHER" id="PTHR11851">
    <property type="entry name" value="METALLOPROTEASE"/>
    <property type="match status" value="1"/>
</dbReference>
<gene>
    <name evidence="2" type="ORF">GM921_06940</name>
</gene>
<evidence type="ECO:0000313" key="2">
    <source>
        <dbReference type="EMBL" id="MBB2145212.1"/>
    </source>
</evidence>
<dbReference type="GO" id="GO:0046872">
    <property type="term" value="F:metal ion binding"/>
    <property type="evidence" value="ECO:0007669"/>
    <property type="project" value="InterPro"/>
</dbReference>
<feature type="domain" description="Peptidase M16 C-terminal" evidence="1">
    <location>
        <begin position="181"/>
        <end position="355"/>
    </location>
</feature>
<dbReference type="EMBL" id="WNXD01000001">
    <property type="protein sequence ID" value="MBB2145212.1"/>
    <property type="molecule type" value="Genomic_DNA"/>
</dbReference>
<evidence type="ECO:0000313" key="3">
    <source>
        <dbReference type="Proteomes" id="UP000601055"/>
    </source>
</evidence>
<dbReference type="AlphaFoldDB" id="A0A923IWI4"/>
<accession>A0A923IWI4</accession>
<dbReference type="InterPro" id="IPR050361">
    <property type="entry name" value="MPP/UQCRC_Complex"/>
</dbReference>
<dbReference type="SUPFAM" id="SSF63411">
    <property type="entry name" value="LuxS/MPP-like metallohydrolase"/>
    <property type="match status" value="2"/>
</dbReference>
<dbReference type="InterPro" id="IPR007863">
    <property type="entry name" value="Peptidase_M16_C"/>
</dbReference>
<name>A0A923IWI4_9SPHI</name>
<proteinExistence type="predicted"/>
<protein>
    <submittedName>
        <fullName evidence="2">Insulinase family protein</fullName>
    </submittedName>
</protein>